<dbReference type="Proteomes" id="UP000006671">
    <property type="component" value="Unassembled WGS sequence"/>
</dbReference>
<dbReference type="eggNOG" id="KOG1035">
    <property type="taxonomic scope" value="Eukaryota"/>
</dbReference>
<accession>D2VS56</accession>
<dbReference type="InParanoid" id="D2VS56"/>
<dbReference type="PANTHER" id="PTHR44167">
    <property type="entry name" value="OVARIAN-SPECIFIC SERINE/THREONINE-PROTEIN KINASE LOK-RELATED"/>
    <property type="match status" value="1"/>
</dbReference>
<keyword evidence="3" id="KW-1185">Reference proteome</keyword>
<dbReference type="PANTHER" id="PTHR44167:SF24">
    <property type="entry name" value="SERINE_THREONINE-PROTEIN KINASE CHK2"/>
    <property type="match status" value="1"/>
</dbReference>
<dbReference type="AlphaFoldDB" id="D2VS56"/>
<dbReference type="SMART" id="SM00220">
    <property type="entry name" value="S_TKc"/>
    <property type="match status" value="1"/>
</dbReference>
<evidence type="ECO:0000313" key="2">
    <source>
        <dbReference type="EMBL" id="EFC40368.1"/>
    </source>
</evidence>
<name>D2VS56_NAEGR</name>
<organism evidence="3">
    <name type="scientific">Naegleria gruberi</name>
    <name type="common">Amoeba</name>
    <dbReference type="NCBI Taxonomy" id="5762"/>
    <lineage>
        <taxon>Eukaryota</taxon>
        <taxon>Discoba</taxon>
        <taxon>Heterolobosea</taxon>
        <taxon>Tetramitia</taxon>
        <taxon>Eutetramitia</taxon>
        <taxon>Vahlkampfiidae</taxon>
        <taxon>Naegleria</taxon>
    </lineage>
</organism>
<dbReference type="Gene3D" id="1.10.510.10">
    <property type="entry name" value="Transferase(Phosphotransferase) domain 1"/>
    <property type="match status" value="1"/>
</dbReference>
<dbReference type="EMBL" id="GG738893">
    <property type="protein sequence ID" value="EFC40368.1"/>
    <property type="molecule type" value="Genomic_DNA"/>
</dbReference>
<feature type="domain" description="Protein kinase" evidence="1">
    <location>
        <begin position="35"/>
        <end position="363"/>
    </location>
</feature>
<dbReference type="GO" id="GO:0004674">
    <property type="term" value="F:protein serine/threonine kinase activity"/>
    <property type="evidence" value="ECO:0007669"/>
    <property type="project" value="TreeGrafter"/>
</dbReference>
<dbReference type="Pfam" id="PF00069">
    <property type="entry name" value="Pkinase"/>
    <property type="match status" value="1"/>
</dbReference>
<gene>
    <name evidence="2" type="ORF">NAEGRDRAFT_71819</name>
</gene>
<dbReference type="InterPro" id="IPR011009">
    <property type="entry name" value="Kinase-like_dom_sf"/>
</dbReference>
<dbReference type="PROSITE" id="PS50011">
    <property type="entry name" value="PROTEIN_KINASE_DOM"/>
    <property type="match status" value="1"/>
</dbReference>
<dbReference type="GO" id="GO:0005634">
    <property type="term" value="C:nucleus"/>
    <property type="evidence" value="ECO:0007669"/>
    <property type="project" value="TreeGrafter"/>
</dbReference>
<evidence type="ECO:0000313" key="3">
    <source>
        <dbReference type="Proteomes" id="UP000006671"/>
    </source>
</evidence>
<dbReference type="PROSITE" id="PS00108">
    <property type="entry name" value="PROTEIN_KINASE_ST"/>
    <property type="match status" value="1"/>
</dbReference>
<sequence>MHAKIVDQNIHYELVSNGVYPLFPNTAQEHEKHDLLISFILQASSFNESEIITNLKSASDITERGLTSETKSSSYEVKEGETLIFTLESNELPNLQASVFIDKEQKSFSDMKKQIFMGKLEHNQYPVIVKVFRQPTSKLQNFFYSPRFQTSIFLPTVYLDPILKKRSTDTIKDCIMEVSLYGNVLNINQVMENKLDTFKQLLFELHRVHSQHIIHNDIKPSNIVLFDYQGRKTYNFIDFEMARFFVKENGDCTFLSFDTSRSAIIKSKAGTQQYNPPEKLDGGDGCIHPKTDIYSLGQVFIEIIVGRCSMDSIMNLNNIKDRCNEIHPDLFEMLQKMVNSNRKERPTALECLHMLGANIDSFIPNNFSDLFFPKDNNNSLVTIDKKELNLDHQPIIQSDVNLSEQEESSPLSPCCSCNKTVKCANSRCPCFKYNNACTNCTSANCKNNKKRKLKDQGGKKKKK</sequence>
<dbReference type="SUPFAM" id="SSF56112">
    <property type="entry name" value="Protein kinase-like (PK-like)"/>
    <property type="match status" value="1"/>
</dbReference>
<protein>
    <submittedName>
        <fullName evidence="2">Predicted protein</fullName>
    </submittedName>
</protein>
<evidence type="ECO:0000259" key="1">
    <source>
        <dbReference type="PROSITE" id="PS50011"/>
    </source>
</evidence>
<dbReference type="STRING" id="5762.D2VS56"/>
<dbReference type="InterPro" id="IPR008271">
    <property type="entry name" value="Ser/Thr_kinase_AS"/>
</dbReference>
<dbReference type="GeneID" id="8854799"/>
<dbReference type="RefSeq" id="XP_002673112.1">
    <property type="nucleotide sequence ID" value="XM_002673066.1"/>
</dbReference>
<dbReference type="GO" id="GO:0044773">
    <property type="term" value="P:mitotic DNA damage checkpoint signaling"/>
    <property type="evidence" value="ECO:0007669"/>
    <property type="project" value="TreeGrafter"/>
</dbReference>
<dbReference type="OrthoDB" id="1668230at2759"/>
<proteinExistence type="predicted"/>
<dbReference type="GO" id="GO:0005524">
    <property type="term" value="F:ATP binding"/>
    <property type="evidence" value="ECO:0007669"/>
    <property type="project" value="InterPro"/>
</dbReference>
<dbReference type="InterPro" id="IPR000719">
    <property type="entry name" value="Prot_kinase_dom"/>
</dbReference>
<dbReference type="KEGG" id="ngr:NAEGRDRAFT_71819"/>
<dbReference type="VEuPathDB" id="AmoebaDB:NAEGRDRAFT_71819"/>
<reference evidence="2 3" key="1">
    <citation type="journal article" date="2010" name="Cell">
        <title>The genome of Naegleria gruberi illuminates early eukaryotic versatility.</title>
        <authorList>
            <person name="Fritz-Laylin L.K."/>
            <person name="Prochnik S.E."/>
            <person name="Ginger M.L."/>
            <person name="Dacks J.B."/>
            <person name="Carpenter M.L."/>
            <person name="Field M.C."/>
            <person name="Kuo A."/>
            <person name="Paredez A."/>
            <person name="Chapman J."/>
            <person name="Pham J."/>
            <person name="Shu S."/>
            <person name="Neupane R."/>
            <person name="Cipriano M."/>
            <person name="Mancuso J."/>
            <person name="Tu H."/>
            <person name="Salamov A."/>
            <person name="Lindquist E."/>
            <person name="Shapiro H."/>
            <person name="Lucas S."/>
            <person name="Grigoriev I.V."/>
            <person name="Cande W.Z."/>
            <person name="Fulton C."/>
            <person name="Rokhsar D.S."/>
            <person name="Dawson S.C."/>
        </authorList>
    </citation>
    <scope>NUCLEOTIDE SEQUENCE [LARGE SCALE GENOMIC DNA]</scope>
    <source>
        <strain evidence="2 3">NEG-M</strain>
    </source>
</reference>